<feature type="compositionally biased region" description="Pro residues" evidence="1">
    <location>
        <begin position="1050"/>
        <end position="1063"/>
    </location>
</feature>
<protein>
    <submittedName>
        <fullName evidence="2">Uncharacterized protein</fullName>
    </submittedName>
</protein>
<feature type="compositionally biased region" description="Low complexity" evidence="1">
    <location>
        <begin position="578"/>
        <end position="625"/>
    </location>
</feature>
<feature type="compositionally biased region" description="Polar residues" evidence="1">
    <location>
        <begin position="657"/>
        <end position="677"/>
    </location>
</feature>
<feature type="compositionally biased region" description="Polar residues" evidence="1">
    <location>
        <begin position="1002"/>
        <end position="1012"/>
    </location>
</feature>
<feature type="region of interest" description="Disordered" evidence="1">
    <location>
        <begin position="186"/>
        <end position="686"/>
    </location>
</feature>
<sequence>MVQEVAFNLDRYLQAVRSGRAEAGYGSWVRMTSIGGAAQTQSGTSEEMLVGGSSGAVDSNEHFPDMQDGQARIDQDTELQNVRTSSQQGAFILHSENPTSSSASSQVEVDVALNGPTAESECSDDAQTVRAVCAALTMVGPVADDTLPLPSGSDESRTDNLVEVDTSPLDAGSSDASMLKPTLEVLSPHSPALDENPPLRSSDRGEASMQSYEPSELDELESDGEQDDQSPQRNRIEPDEQPAEQLQPTSPSERDELEEVEDHNVTQRRLRSASRAAAPQPTQSATQRRTRSSSRPDTPFTPISTITASSPLVRVEREKRNSFLKGRQLVTSICTSGMRSKVKLEDVSKGLNGGGKVAKGKSQSQADVSKVGREDTTKRKVGRPRKNPVASESSTSRAGPSNLSTSKEPASKPNAAHPSVKQPRVRKRSNRRTKREARREKKAKMAKVRAAKALIRQREAERQRQEAERLQQQEAETRQQQEVETRQQEEEESQVEVVEEQVAEVRPLPEEQEAVAAGIEATDDEFDHLDDDLILQAVEDGQDEASVEAVLPSREASMLAPSAGGTMSSIAPPPSTPSAPSAPSTQSTSKASVSPSIRSTPPTPLTSSALPVTTTATTQPVAPVAICNGSSQSENATQLSSQPVIPRTKEDRPSPEPNANAQPNPSSASTRNQTQHVRSSKEPESFNEAYLEFGQLTSNQKQLYIILPTTDDLLTRPVDKGYPSHPTSNEPHQKPVDKGKRRQISEEPIETSSSEEHDDDDDDGDVVRTESQHKRGSGSRPHKRVHANGSSASDSGRERGRVVVENEEDETYRELNMATINLEGENDNSDDETYIPDNDAVTMSGDEIVDSRKGRRRRSLPATGARKRGSPVKHAYSSQGVPMASSSAWRGTLQGDSMAASPSKRRKVGNSWGEIIDATGQNRTGRPGFSNGTHGPIGSWSRQQEVVTRNDGDGDSLLAELGVSSESELYKECLAPIRAESKQPILDDAMQSDAFADPLHYQNTMQTGTSPSALHYPHTQPATSSSHNPSPSTPSNSAPLRVPRPHAHTQPPPSPIHSAPPPFDAEKMQHLVRRILDDAHIMKSAAEEALFEFVNSQKAHDRMSQDLALLGHDTSGQSAKLNEYAQLLSAYSRYADMLASRVEAALVFGAESIPRLQLEEVRGLSRR</sequence>
<dbReference type="EMBL" id="LK056655">
    <property type="protein sequence ID" value="CDU22351.1"/>
    <property type="molecule type" value="Genomic_DNA"/>
</dbReference>
<dbReference type="OrthoDB" id="10678456at2759"/>
<feature type="compositionally biased region" description="Basic and acidic residues" evidence="1">
    <location>
        <begin position="456"/>
        <end position="488"/>
    </location>
</feature>
<feature type="compositionally biased region" description="Basic residues" evidence="1">
    <location>
        <begin position="853"/>
        <end position="871"/>
    </location>
</feature>
<feature type="compositionally biased region" description="Acidic residues" evidence="1">
    <location>
        <begin position="215"/>
        <end position="228"/>
    </location>
</feature>
<feature type="compositionally biased region" description="Low complexity" evidence="1">
    <location>
        <begin position="273"/>
        <end position="298"/>
    </location>
</feature>
<feature type="compositionally biased region" description="Acidic residues" evidence="1">
    <location>
        <begin position="489"/>
        <end position="502"/>
    </location>
</feature>
<feature type="compositionally biased region" description="Polar residues" evidence="1">
    <location>
        <begin position="390"/>
        <end position="408"/>
    </location>
</feature>
<feature type="compositionally biased region" description="Polar residues" evidence="1">
    <location>
        <begin position="876"/>
        <end position="889"/>
    </location>
</feature>
<feature type="compositionally biased region" description="Acidic residues" evidence="1">
    <location>
        <begin position="824"/>
        <end position="834"/>
    </location>
</feature>
<feature type="compositionally biased region" description="Polar residues" evidence="1">
    <location>
        <begin position="628"/>
        <end position="643"/>
    </location>
</feature>
<name>A0A127Z883_9BASI</name>
<evidence type="ECO:0000313" key="2">
    <source>
        <dbReference type="EMBL" id="CDU22351.1"/>
    </source>
</evidence>
<feature type="region of interest" description="Disordered" evidence="1">
    <location>
        <begin position="38"/>
        <end position="57"/>
    </location>
</feature>
<feature type="compositionally biased region" description="Low complexity" evidence="1">
    <location>
        <begin position="1021"/>
        <end position="1039"/>
    </location>
</feature>
<feature type="compositionally biased region" description="Acidic residues" evidence="1">
    <location>
        <begin position="521"/>
        <end position="533"/>
    </location>
</feature>
<feature type="region of interest" description="Disordered" evidence="1">
    <location>
        <begin position="711"/>
        <end position="955"/>
    </location>
</feature>
<feature type="compositionally biased region" description="Polar residues" evidence="1">
    <location>
        <begin position="329"/>
        <end position="338"/>
    </location>
</feature>
<dbReference type="AlphaFoldDB" id="A0A127Z883"/>
<feature type="compositionally biased region" description="Polar residues" evidence="1">
    <location>
        <begin position="301"/>
        <end position="310"/>
    </location>
</feature>
<feature type="region of interest" description="Disordered" evidence="1">
    <location>
        <begin position="1002"/>
        <end position="1063"/>
    </location>
</feature>
<organism evidence="2">
    <name type="scientific">Sporisorium scitamineum</name>
    <dbReference type="NCBI Taxonomy" id="49012"/>
    <lineage>
        <taxon>Eukaryota</taxon>
        <taxon>Fungi</taxon>
        <taxon>Dikarya</taxon>
        <taxon>Basidiomycota</taxon>
        <taxon>Ustilaginomycotina</taxon>
        <taxon>Ustilaginomycetes</taxon>
        <taxon>Ustilaginales</taxon>
        <taxon>Ustilaginaceae</taxon>
        <taxon>Sporisorium</taxon>
    </lineage>
</organism>
<reference evidence="2" key="1">
    <citation type="submission" date="2014-06" db="EMBL/GenBank/DDBJ databases">
        <authorList>
            <person name="Ju J."/>
            <person name="Zhang J."/>
        </authorList>
    </citation>
    <scope>NUCLEOTIDE SEQUENCE</scope>
    <source>
        <strain evidence="2">SscI8</strain>
    </source>
</reference>
<feature type="compositionally biased region" description="Basic and acidic residues" evidence="1">
    <location>
        <begin position="795"/>
        <end position="804"/>
    </location>
</feature>
<evidence type="ECO:0000256" key="1">
    <source>
        <dbReference type="SAM" id="MobiDB-lite"/>
    </source>
</evidence>
<feature type="compositionally biased region" description="Basic residues" evidence="1">
    <location>
        <begin position="423"/>
        <end position="450"/>
    </location>
</feature>
<proteinExistence type="predicted"/>
<feature type="compositionally biased region" description="Basic residues" evidence="1">
    <location>
        <begin position="774"/>
        <end position="786"/>
    </location>
</feature>
<gene>
    <name evidence="2" type="ORF">SPSC_00981</name>
</gene>
<accession>A0A127Z883</accession>